<dbReference type="CDD" id="cd17748">
    <property type="entry name" value="BRCT_DNA_ligase_like"/>
    <property type="match status" value="1"/>
</dbReference>
<organism evidence="2 3">
    <name type="scientific">Candidatus Zambryskibacteria bacterium CG22_combo_CG10-13_8_21_14_all_42_17</name>
    <dbReference type="NCBI Taxonomy" id="1975118"/>
    <lineage>
        <taxon>Bacteria</taxon>
        <taxon>Candidatus Zambryskiibacteriota</taxon>
    </lineage>
</organism>
<dbReference type="Proteomes" id="UP000229794">
    <property type="component" value="Unassembled WGS sequence"/>
</dbReference>
<reference evidence="2 3" key="1">
    <citation type="submission" date="2017-09" db="EMBL/GenBank/DDBJ databases">
        <title>Depth-based differentiation of microbial function through sediment-hosted aquifers and enrichment of novel symbionts in the deep terrestrial subsurface.</title>
        <authorList>
            <person name="Probst A.J."/>
            <person name="Ladd B."/>
            <person name="Jarett J.K."/>
            <person name="Geller-Mcgrath D.E."/>
            <person name="Sieber C.M."/>
            <person name="Emerson J.B."/>
            <person name="Anantharaman K."/>
            <person name="Thomas B.C."/>
            <person name="Malmstrom R."/>
            <person name="Stieglmeier M."/>
            <person name="Klingl A."/>
            <person name="Woyke T."/>
            <person name="Ryan C.M."/>
            <person name="Banfield J.F."/>
        </authorList>
    </citation>
    <scope>NUCLEOTIDE SEQUENCE [LARGE SCALE GENOMIC DNA]</scope>
    <source>
        <strain evidence="2">CG22_combo_CG10-13_8_21_14_all_42_17</strain>
    </source>
</reference>
<evidence type="ECO:0000313" key="2">
    <source>
        <dbReference type="EMBL" id="PIP55483.1"/>
    </source>
</evidence>
<evidence type="ECO:0000259" key="1">
    <source>
        <dbReference type="PROSITE" id="PS50172"/>
    </source>
</evidence>
<evidence type="ECO:0000313" key="3">
    <source>
        <dbReference type="Proteomes" id="UP000229794"/>
    </source>
</evidence>
<sequence length="116" mass="13225">MAHSIIDWFADKENRKLFTRLLKYVRIKPVQSSALDESQKLTGKSFVLTGVLNKISREDAKERIRMLGGEIKESVSKNTAYVVAGMDPGEKLKRAQKLGVKIINETEFLKFIDIKQ</sequence>
<dbReference type="InterPro" id="IPR036420">
    <property type="entry name" value="BRCT_dom_sf"/>
</dbReference>
<proteinExistence type="predicted"/>
<accession>A0A2H0BCS1</accession>
<dbReference type="InterPro" id="IPR001357">
    <property type="entry name" value="BRCT_dom"/>
</dbReference>
<protein>
    <recommendedName>
        <fullName evidence="1">BRCT domain-containing protein</fullName>
    </recommendedName>
</protein>
<dbReference type="PROSITE" id="PS50172">
    <property type="entry name" value="BRCT"/>
    <property type="match status" value="1"/>
</dbReference>
<feature type="domain" description="BRCT" evidence="1">
    <location>
        <begin position="36"/>
        <end position="116"/>
    </location>
</feature>
<comment type="caution">
    <text evidence="2">The sequence shown here is derived from an EMBL/GenBank/DDBJ whole genome shotgun (WGS) entry which is preliminary data.</text>
</comment>
<dbReference type="SUPFAM" id="SSF52113">
    <property type="entry name" value="BRCT domain"/>
    <property type="match status" value="1"/>
</dbReference>
<dbReference type="SMART" id="SM00292">
    <property type="entry name" value="BRCT"/>
    <property type="match status" value="1"/>
</dbReference>
<dbReference type="Pfam" id="PF00533">
    <property type="entry name" value="BRCT"/>
    <property type="match status" value="1"/>
</dbReference>
<dbReference type="Gene3D" id="3.40.50.10190">
    <property type="entry name" value="BRCT domain"/>
    <property type="match status" value="1"/>
</dbReference>
<dbReference type="AlphaFoldDB" id="A0A2H0BCS1"/>
<name>A0A2H0BCS1_9BACT</name>
<gene>
    <name evidence="2" type="ORF">COX06_03060</name>
</gene>
<dbReference type="EMBL" id="PCST01000039">
    <property type="protein sequence ID" value="PIP55483.1"/>
    <property type="molecule type" value="Genomic_DNA"/>
</dbReference>